<feature type="compositionally biased region" description="Polar residues" evidence="1">
    <location>
        <begin position="1486"/>
        <end position="1506"/>
    </location>
</feature>
<feature type="compositionally biased region" description="Basic and acidic residues" evidence="1">
    <location>
        <begin position="1807"/>
        <end position="1816"/>
    </location>
</feature>
<feature type="compositionally biased region" description="Polar residues" evidence="1">
    <location>
        <begin position="1144"/>
        <end position="1157"/>
    </location>
</feature>
<feature type="compositionally biased region" description="Acidic residues" evidence="1">
    <location>
        <begin position="2185"/>
        <end position="2194"/>
    </location>
</feature>
<feature type="compositionally biased region" description="Basic and acidic residues" evidence="1">
    <location>
        <begin position="1414"/>
        <end position="1432"/>
    </location>
</feature>
<gene>
    <name evidence="2" type="ORF">BAE44_0003371</name>
</gene>
<feature type="compositionally biased region" description="Polar residues" evidence="1">
    <location>
        <begin position="2451"/>
        <end position="2461"/>
    </location>
</feature>
<feature type="compositionally biased region" description="Low complexity" evidence="1">
    <location>
        <begin position="950"/>
        <end position="967"/>
    </location>
</feature>
<feature type="compositionally biased region" description="Acidic residues" evidence="1">
    <location>
        <begin position="605"/>
        <end position="618"/>
    </location>
</feature>
<feature type="region of interest" description="Disordered" evidence="1">
    <location>
        <begin position="1547"/>
        <end position="1667"/>
    </location>
</feature>
<feature type="region of interest" description="Disordered" evidence="1">
    <location>
        <begin position="2469"/>
        <end position="2729"/>
    </location>
</feature>
<feature type="compositionally biased region" description="Polar residues" evidence="1">
    <location>
        <begin position="211"/>
        <end position="227"/>
    </location>
</feature>
<feature type="compositionally biased region" description="Polar residues" evidence="1">
    <location>
        <begin position="1092"/>
        <end position="1114"/>
    </location>
</feature>
<proteinExistence type="predicted"/>
<feature type="compositionally biased region" description="Basic and acidic residues" evidence="1">
    <location>
        <begin position="1352"/>
        <end position="1363"/>
    </location>
</feature>
<feature type="compositionally biased region" description="Polar residues" evidence="1">
    <location>
        <begin position="1971"/>
        <end position="1990"/>
    </location>
</feature>
<feature type="compositionally biased region" description="Basic and acidic residues" evidence="1">
    <location>
        <begin position="2558"/>
        <end position="2593"/>
    </location>
</feature>
<feature type="compositionally biased region" description="Basic and acidic residues" evidence="1">
    <location>
        <begin position="2639"/>
        <end position="2648"/>
    </location>
</feature>
<feature type="region of interest" description="Disordered" evidence="1">
    <location>
        <begin position="139"/>
        <end position="563"/>
    </location>
</feature>
<feature type="compositionally biased region" description="Polar residues" evidence="1">
    <location>
        <begin position="380"/>
        <end position="389"/>
    </location>
</feature>
<feature type="compositionally biased region" description="Acidic residues" evidence="1">
    <location>
        <begin position="2008"/>
        <end position="2023"/>
    </location>
</feature>
<feature type="compositionally biased region" description="Basic and acidic residues" evidence="1">
    <location>
        <begin position="1463"/>
        <end position="1478"/>
    </location>
</feature>
<feature type="compositionally biased region" description="Basic and acidic residues" evidence="1">
    <location>
        <begin position="282"/>
        <end position="298"/>
    </location>
</feature>
<comment type="caution">
    <text evidence="2">The sequence shown here is derived from an EMBL/GenBank/DDBJ whole genome shotgun (WGS) entry which is preliminary data.</text>
</comment>
<feature type="compositionally biased region" description="Acidic residues" evidence="1">
    <location>
        <begin position="2159"/>
        <end position="2168"/>
    </location>
</feature>
<feature type="compositionally biased region" description="Basic and acidic residues" evidence="1">
    <location>
        <begin position="532"/>
        <end position="548"/>
    </location>
</feature>
<feature type="compositionally biased region" description="Polar residues" evidence="1">
    <location>
        <begin position="1239"/>
        <end position="1248"/>
    </location>
</feature>
<dbReference type="EMBL" id="LWDX02011621">
    <property type="protein sequence ID" value="OEL35609.1"/>
    <property type="molecule type" value="Genomic_DNA"/>
</dbReference>
<feature type="compositionally biased region" description="Polar residues" evidence="1">
    <location>
        <begin position="1199"/>
        <end position="1229"/>
    </location>
</feature>
<feature type="compositionally biased region" description="Basic and acidic residues" evidence="1">
    <location>
        <begin position="177"/>
        <end position="191"/>
    </location>
</feature>
<dbReference type="OrthoDB" id="771720at2759"/>
<dbReference type="PANTHER" id="PTHR35511:SF2">
    <property type="entry name" value="A-KINASE ANCHOR-LIKE PROTEIN"/>
    <property type="match status" value="1"/>
</dbReference>
<feature type="compositionally biased region" description="Acidic residues" evidence="1">
    <location>
        <begin position="413"/>
        <end position="427"/>
    </location>
</feature>
<feature type="compositionally biased region" description="Basic and acidic residues" evidence="1">
    <location>
        <begin position="2519"/>
        <end position="2531"/>
    </location>
</feature>
<feature type="compositionally biased region" description="Basic and acidic residues" evidence="1">
    <location>
        <begin position="459"/>
        <end position="470"/>
    </location>
</feature>
<sequence>MATEDEAREAADGTSYVKSFIVAAVYQLCDKDHASINSLDFVRFAMKTIMEVQVEAVDLGTVHLQAHPEVKLPSIMEIKNVGEIIDSTEGTLKIPEDQVLVEAPSEVELPPEHNLNGKSSLNGHMDKEENISNEQLHENGQDEAELDGTSAHQSNGINKEEVPDDLSHGESTAEDSSLLKHEKDEGPRDDQQDSEGVTVDDDLVKEDTLKTDSSVEQTDDGQQYQNQEPEKANKDTQPASIANNADVEDAEVPTGLQTPVEPHLGDSSAVPGTIDENTETEEPAKADDAVHPDDKESFPEDTSIVEPTEEVVKVEDQQTQQADTINADVVQEETLKCEETDVQEDMPKSETHEATTNDQELLNKESAEEIDDPKFEEAAHQSNMATPKETTPEHDAATGEAPPVNIQVQNQEPSEEIEDAEALDTEAEMQQSSVAFEDAIPEDQPNLGVTVDNDTVQEDTLKAIEQKDDGQQEQDLEPEKATEDTQPASMANTPDVEVVDEAPSGVQTPLEPNLDNSDAVPDTIDGNTETDEPAKADVVVHPDHKESSPEDASIAEPTEEVVTVEDQQIQQADAMDADVVQEEMTKSEHADEPATNAHEVLNQESTEETDGPVNEETEESAHQRNMAAPEETTPEHDTTTREPPVNIQVQNQEPLEEIEDTEAEMQQRSVAFEEEIPEDQLNLGITTDGDTVQEDTLEAIERTEDDPQDQEATENTQPASMANTPDVDVVAEAPYEVQTHVEINLDNSDAIPDTTKGNTETDESAKAEGTTETSEPQVTETEEELKDTEATEAQGITEHGHVTPSKELSAEDDSTADELHNDDIQQTLGQDWVEVKETVSTSEDTVEDNVTAEEPTCDSQEVDNEESTEETKGNIAENIAEASDVGIVDEAVEEQSVLQTEDISEMHTWELEPEETKNTEPVESEEPSDQKNDVLFNDLAQEDTPVNEMQQTESATEITETEAAPQESNDCVSEEPSPEDHMIESETKCDTQEVSIPKSLEVIDGDKDIITGGISGQSNMVSAGESAQENDVPEREPTADIQPVQEPEPEEIKNTELVEVKETSHEMNSTVFQTPTEEDSSVTIELHESARELSNTEATEAGTPQPSDAAQSEEQAPEEIASEPQVLESVSVEELNDTEATEPPNISQGNITSTSGESGPEEIATEDNTTTEPDVDHQQLQDQESACFKEAEADKPQGIASSRTLSTSEQSTSEDNATATEPSSDTQAENAEPAEVTEGTENVKSNTVLAEAAAPEEHVETDATADTSPVQESELEDTKDAEPAGTEEPAVDSEPKDAEPAGTEEPAVDSEPSVDDQQVHEDKVPEVKDNEAMEAEEVIQQSNIAIPDDATEERSELRSDPDSYVHPAQQVELSRDSENNQLIKAEETSGQVNAAAIEETPSEDSAASQIDPPVDIKQEHEHEPVEEIKGIDANEAEEEFHTSPVDAIEKVSEGNIASIEPTPDIKKENELEETKEINGIEAINDGVQTENATTLEDPSPTDNETTPEGHPTELNEETIGNETDNAMLVPGIKDEIQTSEELKDGACDLGESVLTTQGSENVTDGDAVQSPGDDILETSNNINQVKEEQNNGCEYNSSEMSGEQNEENIMHGQDRDINEELLTKRGTEEASQALFESDPQGAQDVTKEDDTTEGDEQTSDLNRQPDDVALQLLASKADDLSIARQDEVAQKVDFDQQQKEDEEIESQKEELQPDEQKHEDKDNFTMEQLVEPEDIENGITDRTEVTDACEAEQTEAVITEILKHEEAPHVSEESTPSSMDMKVDNIKGTEEDADAKNDNKDEDIAEKDDIVAKDSTDEQDETTDEITNEEFEPGLASSGQEASDPAPSNDDILENDPEAVTLNVESGEHRDDKECTDKVKDDVHTIQASEEEITDEINENKEIRNGDNAIHHDESQTKPEKEEAPQLLSNEPCNVDDKIDDTTTTLGGEIIDGNASINPIEIEEIGENKGLDSTSEPLVESSKQNNVEQDLSSHNKVEDEKLSMTEPNDVDIEAMKEEDDEPASDINQTKKSQEETNTDDVQQLEIEENSYDKIDETVSHEKTETSTTEAVTINDNITDKASGADGGLSDGSIKIFNDDLDVSSVITVSKEESVNENMEDHKLALPAHTAQDETTPVQVLCLEKAEREMPSSEKPLPVEPEENQIPDESNEKELQDENQIPNEKNEEDMQDADIIDAQKGVEQDLPVSHFLMNLILGKKNGDANENSESEAEMKQGETTEDDSYVLIPKQEESLGSLPAENKVDDSLTLEQEKHDVKCSEETQEMVKEKGDDLKLDTERSIHTDDEFNKNTRDLEIPAYQGNPQDKISGELLSEEAAGVSTEMETRDIGISNLELEEKAVETVCQENTEVSTKIENRSLDLTNTKASEEDTLGEGQTGLQHESLPEDRSADAVSKQSPLLTESGMIDAKDLSCDAEAVQNLACAKEDEPTESSIIEATSTPDIELECEEVEKKEEEQHASTSEVSQEDVASSNDNLQKSTTSEVISDEQEPQITEPVSDNEKILAHEKEISEGSIKGVENFQTAVEIQAEGPNMQTNQDKKDEVADNKTTMEPEKLRESGFQEHQETGTEQKSPKATGEGDQQFLVEKETTIKEQIVPGTVESHEQTVSIKSNEEQELFDSKVQERDLNVVSPREASEAEENFVDVTKPEFSTDEEQSPKANAEEKTSDEKIKDVEETKNFTDGIAMKTEAPQKAHKKHNLLSGVGSKVKHQLAKVKKAIVGKPGNAKPDSPKS</sequence>
<reference evidence="2 3" key="1">
    <citation type="submission" date="2016-09" db="EMBL/GenBank/DDBJ databases">
        <title>The draft genome of Dichanthelium oligosanthes: A C3 panicoid grass species.</title>
        <authorList>
            <person name="Studer A.J."/>
            <person name="Schnable J.C."/>
            <person name="Brutnell T.P."/>
        </authorList>
    </citation>
    <scope>NUCLEOTIDE SEQUENCE [LARGE SCALE GENOMIC DNA]</scope>
    <source>
        <strain evidence="3">cv. Kellogg 1175</strain>
        <tissue evidence="2">Leaf</tissue>
    </source>
</reference>
<feature type="compositionally biased region" description="Basic and acidic residues" evidence="1">
    <location>
        <begin position="2682"/>
        <end position="2700"/>
    </location>
</feature>
<dbReference type="PANTHER" id="PTHR35511">
    <property type="entry name" value="A-KINASE ANCHOR-LIKE PROTEIN"/>
    <property type="match status" value="1"/>
</dbReference>
<feature type="compositionally biased region" description="Basic and acidic residues" evidence="1">
    <location>
        <begin position="158"/>
        <end position="168"/>
    </location>
</feature>
<keyword evidence="3" id="KW-1185">Reference proteome</keyword>
<name>A0A1E5WE04_9POAL</name>
<feature type="compositionally biased region" description="Polar residues" evidence="1">
    <location>
        <begin position="1577"/>
        <end position="1603"/>
    </location>
</feature>
<evidence type="ECO:0000313" key="2">
    <source>
        <dbReference type="EMBL" id="OEL35609.1"/>
    </source>
</evidence>
<feature type="compositionally biased region" description="Polar residues" evidence="1">
    <location>
        <begin position="1553"/>
        <end position="1562"/>
    </location>
</feature>
<dbReference type="STRING" id="888268.A0A1E5WE04"/>
<feature type="compositionally biased region" description="Polar residues" evidence="1">
    <location>
        <begin position="1017"/>
        <end position="1029"/>
    </location>
</feature>
<feature type="region of interest" description="Disordered" evidence="1">
    <location>
        <begin position="580"/>
        <end position="1526"/>
    </location>
</feature>
<feature type="compositionally biased region" description="Basic and acidic residues" evidence="1">
    <location>
        <begin position="1317"/>
        <end position="1331"/>
    </location>
</feature>
<feature type="compositionally biased region" description="Basic and acidic residues" evidence="1">
    <location>
        <begin position="1898"/>
        <end position="1924"/>
    </location>
</feature>
<feature type="compositionally biased region" description="Acidic residues" evidence="1">
    <location>
        <begin position="691"/>
        <end position="712"/>
    </location>
</feature>
<feature type="region of interest" description="Disordered" evidence="1">
    <location>
        <begin position="1688"/>
        <end position="1742"/>
    </location>
</feature>
<feature type="compositionally biased region" description="Polar residues" evidence="1">
    <location>
        <begin position="2479"/>
        <end position="2504"/>
    </location>
</feature>
<feature type="region of interest" description="Disordered" evidence="1">
    <location>
        <begin position="104"/>
        <end position="125"/>
    </location>
</feature>
<feature type="compositionally biased region" description="Basic and acidic residues" evidence="1">
    <location>
        <begin position="1762"/>
        <end position="1772"/>
    </location>
</feature>
<feature type="compositionally biased region" description="Basic and acidic residues" evidence="1">
    <location>
        <begin position="333"/>
        <end position="379"/>
    </location>
</feature>
<feature type="compositionally biased region" description="Polar residues" evidence="1">
    <location>
        <begin position="2065"/>
        <end position="2076"/>
    </location>
</feature>
<feature type="compositionally biased region" description="Polar residues" evidence="1">
    <location>
        <begin position="1066"/>
        <end position="1075"/>
    </location>
</feature>
<feature type="compositionally biased region" description="Basic and acidic residues" evidence="1">
    <location>
        <begin position="583"/>
        <end position="592"/>
    </location>
</feature>
<feature type="compositionally biased region" description="Basic and acidic residues" evidence="1">
    <location>
        <begin position="2050"/>
        <end position="2064"/>
    </location>
</feature>
<dbReference type="Proteomes" id="UP000095767">
    <property type="component" value="Unassembled WGS sequence"/>
</dbReference>
<feature type="compositionally biased region" description="Basic and acidic residues" evidence="1">
    <location>
        <begin position="904"/>
        <end position="920"/>
    </location>
</feature>
<feature type="region of interest" description="Disordered" evidence="1">
    <location>
        <begin position="2444"/>
        <end position="2463"/>
    </location>
</feature>
<feature type="compositionally biased region" description="Basic and acidic residues" evidence="1">
    <location>
        <begin position="1608"/>
        <end position="1628"/>
    </location>
</feature>
<organism evidence="2 3">
    <name type="scientific">Dichanthelium oligosanthes</name>
    <dbReference type="NCBI Taxonomy" id="888268"/>
    <lineage>
        <taxon>Eukaryota</taxon>
        <taxon>Viridiplantae</taxon>
        <taxon>Streptophyta</taxon>
        <taxon>Embryophyta</taxon>
        <taxon>Tracheophyta</taxon>
        <taxon>Spermatophyta</taxon>
        <taxon>Magnoliopsida</taxon>
        <taxon>Liliopsida</taxon>
        <taxon>Poales</taxon>
        <taxon>Poaceae</taxon>
        <taxon>PACMAD clade</taxon>
        <taxon>Panicoideae</taxon>
        <taxon>Panicodae</taxon>
        <taxon>Paniceae</taxon>
        <taxon>Dichantheliinae</taxon>
        <taxon>Dichanthelium</taxon>
    </lineage>
</organism>
<feature type="region of interest" description="Disordered" evidence="1">
    <location>
        <begin position="2375"/>
        <end position="2421"/>
    </location>
</feature>
<evidence type="ECO:0000256" key="1">
    <source>
        <dbReference type="SAM" id="MobiDB-lite"/>
    </source>
</evidence>
<feature type="compositionally biased region" description="Acidic residues" evidence="1">
    <location>
        <begin position="1817"/>
        <end position="1832"/>
    </location>
</feature>
<feature type="compositionally biased region" description="Basic and acidic residues" evidence="1">
    <location>
        <begin position="1866"/>
        <end position="1884"/>
    </location>
</feature>
<feature type="compositionally biased region" description="Basic and acidic residues" evidence="1">
    <location>
        <begin position="1781"/>
        <end position="1799"/>
    </location>
</feature>
<evidence type="ECO:0000313" key="3">
    <source>
        <dbReference type="Proteomes" id="UP000095767"/>
    </source>
</evidence>
<feature type="compositionally biased region" description="Basic and acidic residues" evidence="1">
    <location>
        <begin position="1991"/>
        <end position="2003"/>
    </location>
</feature>
<feature type="region of interest" description="Disordered" evidence="1">
    <location>
        <begin position="2219"/>
        <end position="2327"/>
    </location>
</feature>
<feature type="compositionally biased region" description="Polar residues" evidence="1">
    <location>
        <begin position="770"/>
        <end position="779"/>
    </location>
</feature>
<accession>A0A1E5WE04</accession>
<feature type="region of interest" description="Disordered" evidence="1">
    <location>
        <begin position="2144"/>
        <end position="2200"/>
    </location>
</feature>
<feature type="compositionally biased region" description="Basic and acidic residues" evidence="1">
    <location>
        <begin position="2261"/>
        <end position="2315"/>
    </location>
</feature>
<protein>
    <submittedName>
        <fullName evidence="2">Uncharacterized protein</fullName>
    </submittedName>
</protein>
<feature type="compositionally biased region" description="Basic and acidic residues" evidence="1">
    <location>
        <begin position="1688"/>
        <end position="1724"/>
    </location>
</feature>
<feature type="compositionally biased region" description="Basic and acidic residues" evidence="1">
    <location>
        <begin position="978"/>
        <end position="991"/>
    </location>
</feature>
<feature type="compositionally biased region" description="Basic and acidic residues" evidence="1">
    <location>
        <begin position="1050"/>
        <end position="1065"/>
    </location>
</feature>
<feature type="region of interest" description="Disordered" evidence="1">
    <location>
        <begin position="1762"/>
        <end position="2094"/>
    </location>
</feature>
<feature type="compositionally biased region" description="Acidic residues" evidence="1">
    <location>
        <begin position="654"/>
        <end position="663"/>
    </location>
</feature>
<feature type="compositionally biased region" description="Polar residues" evidence="1">
    <location>
        <begin position="713"/>
        <end position="723"/>
    </location>
</feature>